<sequence length="65" mass="7251">MSNICPYCGCEMDYLEVVKEEITWNGESWQKDDKAVRAIRCPECSDELDTGDLALLGVPVEIIVG</sequence>
<name>X1W082_9ZZZZ</name>
<proteinExistence type="predicted"/>
<gene>
    <name evidence="1" type="ORF">S12H4_59976</name>
</gene>
<dbReference type="AlphaFoldDB" id="X1W082"/>
<accession>X1W082</accession>
<dbReference type="EMBL" id="BARW01039348">
    <property type="protein sequence ID" value="GAJ19750.1"/>
    <property type="molecule type" value="Genomic_DNA"/>
</dbReference>
<evidence type="ECO:0000313" key="1">
    <source>
        <dbReference type="EMBL" id="GAJ19750.1"/>
    </source>
</evidence>
<reference evidence="1" key="1">
    <citation type="journal article" date="2014" name="Front. Microbiol.">
        <title>High frequency of phylogenetically diverse reductive dehalogenase-homologous genes in deep subseafloor sedimentary metagenomes.</title>
        <authorList>
            <person name="Kawai M."/>
            <person name="Futagami T."/>
            <person name="Toyoda A."/>
            <person name="Takaki Y."/>
            <person name="Nishi S."/>
            <person name="Hori S."/>
            <person name="Arai W."/>
            <person name="Tsubouchi T."/>
            <person name="Morono Y."/>
            <person name="Uchiyama I."/>
            <person name="Ito T."/>
            <person name="Fujiyama A."/>
            <person name="Inagaki F."/>
            <person name="Takami H."/>
        </authorList>
    </citation>
    <scope>NUCLEOTIDE SEQUENCE</scope>
    <source>
        <strain evidence="1">Expedition CK06-06</strain>
    </source>
</reference>
<protein>
    <submittedName>
        <fullName evidence="1">Uncharacterized protein</fullName>
    </submittedName>
</protein>
<organism evidence="1">
    <name type="scientific">marine sediment metagenome</name>
    <dbReference type="NCBI Taxonomy" id="412755"/>
    <lineage>
        <taxon>unclassified sequences</taxon>
        <taxon>metagenomes</taxon>
        <taxon>ecological metagenomes</taxon>
    </lineage>
</organism>
<comment type="caution">
    <text evidence="1">The sequence shown here is derived from an EMBL/GenBank/DDBJ whole genome shotgun (WGS) entry which is preliminary data.</text>
</comment>